<accession>A0A0B6ZCR6</accession>
<feature type="non-terminal residue" evidence="1">
    <location>
        <position position="1"/>
    </location>
</feature>
<protein>
    <submittedName>
        <fullName evidence="1">Uncharacterized protein</fullName>
    </submittedName>
</protein>
<reference evidence="1" key="1">
    <citation type="submission" date="2014-12" db="EMBL/GenBank/DDBJ databases">
        <title>Insight into the proteome of Arion vulgaris.</title>
        <authorList>
            <person name="Aradska J."/>
            <person name="Bulat T."/>
            <person name="Smidak R."/>
            <person name="Sarate P."/>
            <person name="Gangsoo J."/>
            <person name="Sialana F."/>
            <person name="Bilban M."/>
            <person name="Lubec G."/>
        </authorList>
    </citation>
    <scope>NUCLEOTIDE SEQUENCE</scope>
    <source>
        <tissue evidence="1">Skin</tissue>
    </source>
</reference>
<sequence length="78" mass="9105">FGLTINIMKDEIMFYFALRERYSDQCRNIKQHSLMPARERYSDSCRNIKQDSLMPADNSANLGCILSKATHIDYKVNN</sequence>
<dbReference type="AlphaFoldDB" id="A0A0B6ZCR6"/>
<gene>
    <name evidence="1" type="primary">ORF55256</name>
</gene>
<dbReference type="EMBL" id="HACG01018640">
    <property type="protein sequence ID" value="CEK65505.1"/>
    <property type="molecule type" value="Transcribed_RNA"/>
</dbReference>
<evidence type="ECO:0000313" key="1">
    <source>
        <dbReference type="EMBL" id="CEK65505.1"/>
    </source>
</evidence>
<organism evidence="1">
    <name type="scientific">Arion vulgaris</name>
    <dbReference type="NCBI Taxonomy" id="1028688"/>
    <lineage>
        <taxon>Eukaryota</taxon>
        <taxon>Metazoa</taxon>
        <taxon>Spiralia</taxon>
        <taxon>Lophotrochozoa</taxon>
        <taxon>Mollusca</taxon>
        <taxon>Gastropoda</taxon>
        <taxon>Heterobranchia</taxon>
        <taxon>Euthyneura</taxon>
        <taxon>Panpulmonata</taxon>
        <taxon>Eupulmonata</taxon>
        <taxon>Stylommatophora</taxon>
        <taxon>Helicina</taxon>
        <taxon>Arionoidea</taxon>
        <taxon>Arionidae</taxon>
        <taxon>Arion</taxon>
    </lineage>
</organism>
<proteinExistence type="predicted"/>
<name>A0A0B6ZCR6_9EUPU</name>